<gene>
    <name evidence="1" type="ORF">JIG36_13885</name>
</gene>
<dbReference type="InterPro" id="IPR058532">
    <property type="entry name" value="YjbR/MT2646/Rv2570-like"/>
</dbReference>
<dbReference type="RefSeq" id="WP_203376580.1">
    <property type="nucleotide sequence ID" value="NZ_JAENHP010000003.1"/>
</dbReference>
<evidence type="ECO:0000313" key="2">
    <source>
        <dbReference type="Proteomes" id="UP000632138"/>
    </source>
</evidence>
<keyword evidence="1" id="KW-0238">DNA-binding</keyword>
<accession>A0ABS2A9Y2</accession>
<comment type="caution">
    <text evidence="1">The sequence shown here is derived from an EMBL/GenBank/DDBJ whole genome shotgun (WGS) entry which is preliminary data.</text>
</comment>
<organism evidence="1 2">
    <name type="scientific">Paractinoplanes ovalisporus</name>
    <dbReference type="NCBI Taxonomy" id="2810368"/>
    <lineage>
        <taxon>Bacteria</taxon>
        <taxon>Bacillati</taxon>
        <taxon>Actinomycetota</taxon>
        <taxon>Actinomycetes</taxon>
        <taxon>Micromonosporales</taxon>
        <taxon>Micromonosporaceae</taxon>
        <taxon>Paractinoplanes</taxon>
    </lineage>
</organism>
<dbReference type="Proteomes" id="UP000632138">
    <property type="component" value="Unassembled WGS sequence"/>
</dbReference>
<dbReference type="EMBL" id="JAENHP010000003">
    <property type="protein sequence ID" value="MBM2616651.1"/>
    <property type="molecule type" value="Genomic_DNA"/>
</dbReference>
<dbReference type="GO" id="GO:0003677">
    <property type="term" value="F:DNA binding"/>
    <property type="evidence" value="ECO:0007669"/>
    <property type="project" value="UniProtKB-KW"/>
</dbReference>
<keyword evidence="2" id="KW-1185">Reference proteome</keyword>
<name>A0ABS2A9Y2_9ACTN</name>
<proteinExistence type="predicted"/>
<dbReference type="Pfam" id="PF04237">
    <property type="entry name" value="YjbR"/>
    <property type="match status" value="1"/>
</dbReference>
<sequence>MSGDERPARVEDVHALATAMPDVVVGGDDEHPGFSVGGKTFIFFREPRKDAFDPETGERYTDVIAFHVESEDDKQALVQDESTPFFTTPHWNGYRAVLLLARDLGRLSRAELAEIVQDAWLARAPKRAAKAWRESRPG</sequence>
<reference evidence="1 2" key="1">
    <citation type="submission" date="2021-01" db="EMBL/GenBank/DDBJ databases">
        <title>Actinoplanes sp. nov. LDG1-06 isolated from lichen.</title>
        <authorList>
            <person name="Saeng-In P."/>
            <person name="Phongsopitanun W."/>
            <person name="Kanchanasin P."/>
            <person name="Yuki M."/>
            <person name="Kudo T."/>
            <person name="Ohkuma M."/>
            <person name="Tanasupawat S."/>
        </authorList>
    </citation>
    <scope>NUCLEOTIDE SEQUENCE [LARGE SCALE GENOMIC DNA]</scope>
    <source>
        <strain evidence="1 2">LDG1-06</strain>
    </source>
</reference>
<protein>
    <submittedName>
        <fullName evidence="1">MmcQ/YjbR family DNA-binding protein</fullName>
    </submittedName>
</protein>
<evidence type="ECO:0000313" key="1">
    <source>
        <dbReference type="EMBL" id="MBM2616651.1"/>
    </source>
</evidence>